<organism evidence="3 4">
    <name type="scientific">Tuber borchii</name>
    <name type="common">White truffle</name>
    <dbReference type="NCBI Taxonomy" id="42251"/>
    <lineage>
        <taxon>Eukaryota</taxon>
        <taxon>Fungi</taxon>
        <taxon>Dikarya</taxon>
        <taxon>Ascomycota</taxon>
        <taxon>Pezizomycotina</taxon>
        <taxon>Pezizomycetes</taxon>
        <taxon>Pezizales</taxon>
        <taxon>Tuberaceae</taxon>
        <taxon>Tuber</taxon>
    </lineage>
</organism>
<sequence length="165" mass="19100">MPITTPEHTKEPPRSNHRNSEFPYANDAWSDTAILWTVDKILSYTPHYYWVGVKSPIWGLKITPRLSPTTHHCKMSSDQYDLARANHEIEVLNDRILELENLIIFLRIQPMESNLYNEQPPFKEVADRLEATKEGLIGEREELMGLIERLKESLRGRRGGEASSD</sequence>
<name>A0A2T7A4W5_TUBBO</name>
<reference evidence="3 4" key="1">
    <citation type="submission" date="2017-04" db="EMBL/GenBank/DDBJ databases">
        <title>Draft genome sequence of Tuber borchii Vittad., a whitish edible truffle.</title>
        <authorList>
            <consortium name="DOE Joint Genome Institute"/>
            <person name="Murat C."/>
            <person name="Kuo A."/>
            <person name="Barry K.W."/>
            <person name="Clum A."/>
            <person name="Dockter R.B."/>
            <person name="Fauchery L."/>
            <person name="Iotti M."/>
            <person name="Kohler A."/>
            <person name="Labutti K."/>
            <person name="Lindquist E.A."/>
            <person name="Lipzen A."/>
            <person name="Ohm R.A."/>
            <person name="Wang M."/>
            <person name="Grigoriev I.V."/>
            <person name="Zambonelli A."/>
            <person name="Martin F.M."/>
        </authorList>
    </citation>
    <scope>NUCLEOTIDE SEQUENCE [LARGE SCALE GENOMIC DNA]</scope>
    <source>
        <strain evidence="3 4">Tbo3840</strain>
    </source>
</reference>
<dbReference type="Proteomes" id="UP000244722">
    <property type="component" value="Unassembled WGS sequence"/>
</dbReference>
<protein>
    <submittedName>
        <fullName evidence="3">Uncharacterized protein</fullName>
    </submittedName>
</protein>
<proteinExistence type="predicted"/>
<feature type="coiled-coil region" evidence="1">
    <location>
        <begin position="82"/>
        <end position="109"/>
    </location>
</feature>
<keyword evidence="1" id="KW-0175">Coiled coil</keyword>
<comment type="caution">
    <text evidence="3">The sequence shown here is derived from an EMBL/GenBank/DDBJ whole genome shotgun (WGS) entry which is preliminary data.</text>
</comment>
<accession>A0A2T7A4W5</accession>
<gene>
    <name evidence="3" type="ORF">B9Z19DRAFT_1120167</name>
</gene>
<evidence type="ECO:0000313" key="3">
    <source>
        <dbReference type="EMBL" id="PUU82782.1"/>
    </source>
</evidence>
<evidence type="ECO:0000256" key="1">
    <source>
        <dbReference type="SAM" id="Coils"/>
    </source>
</evidence>
<dbReference type="AlphaFoldDB" id="A0A2T7A4W5"/>
<feature type="compositionally biased region" description="Basic and acidic residues" evidence="2">
    <location>
        <begin position="7"/>
        <end position="20"/>
    </location>
</feature>
<keyword evidence="4" id="KW-1185">Reference proteome</keyword>
<evidence type="ECO:0000313" key="4">
    <source>
        <dbReference type="Proteomes" id="UP000244722"/>
    </source>
</evidence>
<evidence type="ECO:0000256" key="2">
    <source>
        <dbReference type="SAM" id="MobiDB-lite"/>
    </source>
</evidence>
<dbReference type="EMBL" id="NESQ01000022">
    <property type="protein sequence ID" value="PUU82782.1"/>
    <property type="molecule type" value="Genomic_DNA"/>
</dbReference>
<feature type="region of interest" description="Disordered" evidence="2">
    <location>
        <begin position="1"/>
        <end position="21"/>
    </location>
</feature>